<dbReference type="STRING" id="930990.A0A067MFK8"/>
<comment type="similarity">
    <text evidence="2">Belongs to the NAD(P)-dependent epimerase/dehydratase family. Dihydroflavonol-4-reductase subfamily.</text>
</comment>
<dbReference type="PANTHER" id="PTHR10366">
    <property type="entry name" value="NAD DEPENDENT EPIMERASE/DEHYDRATASE"/>
    <property type="match status" value="1"/>
</dbReference>
<reference evidence="5" key="1">
    <citation type="journal article" date="2014" name="Proc. Natl. Acad. Sci. U.S.A.">
        <title>Extensive sampling of basidiomycete genomes demonstrates inadequacy of the white-rot/brown-rot paradigm for wood decay fungi.</title>
        <authorList>
            <person name="Riley R."/>
            <person name="Salamov A.A."/>
            <person name="Brown D.W."/>
            <person name="Nagy L.G."/>
            <person name="Floudas D."/>
            <person name="Held B.W."/>
            <person name="Levasseur A."/>
            <person name="Lombard V."/>
            <person name="Morin E."/>
            <person name="Otillar R."/>
            <person name="Lindquist E.A."/>
            <person name="Sun H."/>
            <person name="LaButti K.M."/>
            <person name="Schmutz J."/>
            <person name="Jabbour D."/>
            <person name="Luo H."/>
            <person name="Baker S.E."/>
            <person name="Pisabarro A.G."/>
            <person name="Walton J.D."/>
            <person name="Blanchette R.A."/>
            <person name="Henrissat B."/>
            <person name="Martin F."/>
            <person name="Cullen D."/>
            <person name="Hibbett D.S."/>
            <person name="Grigoriev I.V."/>
        </authorList>
    </citation>
    <scope>NUCLEOTIDE SEQUENCE [LARGE SCALE GENOMIC DNA]</scope>
    <source>
        <strain evidence="5">FD-172 SS1</strain>
    </source>
</reference>
<proteinExistence type="inferred from homology"/>
<dbReference type="InterPro" id="IPR001509">
    <property type="entry name" value="Epimerase_deHydtase"/>
</dbReference>
<dbReference type="InterPro" id="IPR036291">
    <property type="entry name" value="NAD(P)-bd_dom_sf"/>
</dbReference>
<dbReference type="HOGENOM" id="CLU_007383_9_2_1"/>
<dbReference type="Pfam" id="PF01370">
    <property type="entry name" value="Epimerase"/>
    <property type="match status" value="1"/>
</dbReference>
<keyword evidence="5" id="KW-1185">Reference proteome</keyword>
<sequence>MSSKPTVFVTGGTGFVGAHIIDQLLKENYVVRAAARPGKVAKLAGMFPDAGSRLQVFEVTDLSDGDFTEGLKGVGALIHVAAATYVGNDPPAQILKSNVDGTLNVVHQAITAGVKKLIITSSYITLFGPDFAPAFSPVPLTEKDWNTITADQVNDSTGAMAAYIAAKTVAERKFWELSEQHKDIDFTSIVPPGVYGPLLKTFPRPDTRTGLGTVDFAYTLITGEAEPNTWPDNPVGNVVHVADLAKAHVLAVAAPPLKDGRKKRLIAAGGTFTWQQAVDLLKKERPEVSSRLPRADLTPTPQTSAPLDTSLTEEVLGIKEWRSWEEAFLGSIDSALEWEKGQKA</sequence>
<organism evidence="4 5">
    <name type="scientific">Botryobasidium botryosum (strain FD-172 SS1)</name>
    <dbReference type="NCBI Taxonomy" id="930990"/>
    <lineage>
        <taxon>Eukaryota</taxon>
        <taxon>Fungi</taxon>
        <taxon>Dikarya</taxon>
        <taxon>Basidiomycota</taxon>
        <taxon>Agaricomycotina</taxon>
        <taxon>Agaricomycetes</taxon>
        <taxon>Cantharellales</taxon>
        <taxon>Botryobasidiaceae</taxon>
        <taxon>Botryobasidium</taxon>
    </lineage>
</organism>
<dbReference type="AlphaFoldDB" id="A0A067MFK8"/>
<accession>A0A067MFK8</accession>
<dbReference type="SUPFAM" id="SSF51735">
    <property type="entry name" value="NAD(P)-binding Rossmann-fold domains"/>
    <property type="match status" value="1"/>
</dbReference>
<name>A0A067MFK8_BOTB1</name>
<gene>
    <name evidence="4" type="ORF">BOTBODRAFT_33505</name>
</gene>
<feature type="domain" description="NAD-dependent epimerase/dehydratase" evidence="3">
    <location>
        <begin position="7"/>
        <end position="255"/>
    </location>
</feature>
<dbReference type="Proteomes" id="UP000027195">
    <property type="component" value="Unassembled WGS sequence"/>
</dbReference>
<dbReference type="Gene3D" id="3.40.50.720">
    <property type="entry name" value="NAD(P)-binding Rossmann-like Domain"/>
    <property type="match status" value="1"/>
</dbReference>
<dbReference type="EMBL" id="KL198043">
    <property type="protein sequence ID" value="KDQ13490.1"/>
    <property type="molecule type" value="Genomic_DNA"/>
</dbReference>
<evidence type="ECO:0000256" key="1">
    <source>
        <dbReference type="ARBA" id="ARBA00023002"/>
    </source>
</evidence>
<dbReference type="OrthoDB" id="2735536at2759"/>
<dbReference type="PANTHER" id="PTHR10366:SF564">
    <property type="entry name" value="STEROL-4-ALPHA-CARBOXYLATE 3-DEHYDROGENASE, DECARBOXYLATING"/>
    <property type="match status" value="1"/>
</dbReference>
<dbReference type="InParanoid" id="A0A067MFK8"/>
<dbReference type="GO" id="GO:0016616">
    <property type="term" value="F:oxidoreductase activity, acting on the CH-OH group of donors, NAD or NADP as acceptor"/>
    <property type="evidence" value="ECO:0007669"/>
    <property type="project" value="TreeGrafter"/>
</dbReference>
<evidence type="ECO:0000256" key="2">
    <source>
        <dbReference type="ARBA" id="ARBA00023445"/>
    </source>
</evidence>
<keyword evidence="1" id="KW-0560">Oxidoreductase</keyword>
<evidence type="ECO:0000259" key="3">
    <source>
        <dbReference type="Pfam" id="PF01370"/>
    </source>
</evidence>
<protein>
    <recommendedName>
        <fullName evidence="3">NAD-dependent epimerase/dehydratase domain-containing protein</fullName>
    </recommendedName>
</protein>
<evidence type="ECO:0000313" key="4">
    <source>
        <dbReference type="EMBL" id="KDQ13490.1"/>
    </source>
</evidence>
<dbReference type="InterPro" id="IPR050425">
    <property type="entry name" value="NAD(P)_dehydrat-like"/>
</dbReference>
<evidence type="ECO:0000313" key="5">
    <source>
        <dbReference type="Proteomes" id="UP000027195"/>
    </source>
</evidence>